<evidence type="ECO:0000313" key="1">
    <source>
        <dbReference type="EMBL" id="NNU33142.1"/>
    </source>
</evidence>
<comment type="caution">
    <text evidence="1">The sequence shown here is derived from an EMBL/GenBank/DDBJ whole genome shotgun (WGS) entry which is preliminary data.</text>
</comment>
<evidence type="ECO:0000313" key="2">
    <source>
        <dbReference type="Proteomes" id="UP000566071"/>
    </source>
</evidence>
<proteinExistence type="predicted"/>
<protein>
    <submittedName>
        <fullName evidence="1">Uncharacterized protein</fullName>
    </submittedName>
</protein>
<accession>A0ABX1W501</accession>
<gene>
    <name evidence="1" type="ORF">HK413_01225</name>
</gene>
<dbReference type="EMBL" id="JABFCR010000003">
    <property type="protein sequence ID" value="NNU33142.1"/>
    <property type="molecule type" value="Genomic_DNA"/>
</dbReference>
<dbReference type="Proteomes" id="UP000566071">
    <property type="component" value="Unassembled WGS sequence"/>
</dbReference>
<reference evidence="1 2" key="1">
    <citation type="submission" date="2020-05" db="EMBL/GenBank/DDBJ databases">
        <authorList>
            <person name="Khan S.A."/>
            <person name="Jeon C.O."/>
            <person name="Chun B.H."/>
        </authorList>
    </citation>
    <scope>NUCLEOTIDE SEQUENCE [LARGE SCALE GENOMIC DNA]</scope>
    <source>
        <strain evidence="1 2">S1162</strain>
    </source>
</reference>
<dbReference type="RefSeq" id="WP_175268841.1">
    <property type="nucleotide sequence ID" value="NZ_JABFCR010000003.1"/>
</dbReference>
<sequence>MTEGGALLTGYCTVSGTELSSSDPKKKNVWQHNCANARGKLAISHRTAFI</sequence>
<organism evidence="1 2">
    <name type="scientific">Mucilaginibacter humi</name>
    <dbReference type="NCBI Taxonomy" id="2732510"/>
    <lineage>
        <taxon>Bacteria</taxon>
        <taxon>Pseudomonadati</taxon>
        <taxon>Bacteroidota</taxon>
        <taxon>Sphingobacteriia</taxon>
        <taxon>Sphingobacteriales</taxon>
        <taxon>Sphingobacteriaceae</taxon>
        <taxon>Mucilaginibacter</taxon>
    </lineage>
</organism>
<name>A0ABX1W501_9SPHI</name>
<keyword evidence="2" id="KW-1185">Reference proteome</keyword>